<dbReference type="GO" id="GO:0007508">
    <property type="term" value="P:larval heart development"/>
    <property type="evidence" value="ECO:0007669"/>
    <property type="project" value="TreeGrafter"/>
</dbReference>
<evidence type="ECO:0000313" key="4">
    <source>
        <dbReference type="Proteomes" id="UP000233556"/>
    </source>
</evidence>
<evidence type="ECO:0000313" key="3">
    <source>
        <dbReference type="EMBL" id="PKU34443.1"/>
    </source>
</evidence>
<dbReference type="Gene3D" id="3.60.10.10">
    <property type="entry name" value="Endonuclease/exonuclease/phosphatase"/>
    <property type="match status" value="1"/>
</dbReference>
<keyword evidence="3" id="KW-0808">Transferase</keyword>
<reference evidence="4" key="1">
    <citation type="submission" date="2017-11" db="EMBL/GenBank/DDBJ databases">
        <authorList>
            <person name="Lima N.C."/>
            <person name="Parody-Merino A.M."/>
            <person name="Battley P.F."/>
            <person name="Fidler A.E."/>
            <person name="Prosdocimi F."/>
        </authorList>
    </citation>
    <scope>NUCLEOTIDE SEQUENCE [LARGE SCALE GENOMIC DNA]</scope>
</reference>
<gene>
    <name evidence="3" type="ORF">llap_15253</name>
</gene>
<feature type="region of interest" description="Disordered" evidence="1">
    <location>
        <begin position="199"/>
        <end position="228"/>
    </location>
</feature>
<name>A0A2I0TL43_LIMLA</name>
<dbReference type="InterPro" id="IPR005135">
    <property type="entry name" value="Endo/exonuclease/phosphatase"/>
</dbReference>
<evidence type="ECO:0000256" key="1">
    <source>
        <dbReference type="SAM" id="MobiDB-lite"/>
    </source>
</evidence>
<dbReference type="OrthoDB" id="6152807at2759"/>
<dbReference type="SUPFAM" id="SSF56219">
    <property type="entry name" value="DNase I-like"/>
    <property type="match status" value="1"/>
</dbReference>
<protein>
    <submittedName>
        <fullName evidence="3">Glycerol kinase</fullName>
    </submittedName>
</protein>
<dbReference type="AlphaFoldDB" id="A0A2I0TL43"/>
<dbReference type="Proteomes" id="UP000233556">
    <property type="component" value="Unassembled WGS sequence"/>
</dbReference>
<feature type="compositionally biased region" description="Basic and acidic residues" evidence="1">
    <location>
        <begin position="199"/>
        <end position="212"/>
    </location>
</feature>
<proteinExistence type="predicted"/>
<evidence type="ECO:0000259" key="2">
    <source>
        <dbReference type="Pfam" id="PF14529"/>
    </source>
</evidence>
<keyword evidence="4" id="KW-1185">Reference proteome</keyword>
<organism evidence="3 4">
    <name type="scientific">Limosa lapponica baueri</name>
    <dbReference type="NCBI Taxonomy" id="1758121"/>
    <lineage>
        <taxon>Eukaryota</taxon>
        <taxon>Metazoa</taxon>
        <taxon>Chordata</taxon>
        <taxon>Craniata</taxon>
        <taxon>Vertebrata</taxon>
        <taxon>Euteleostomi</taxon>
        <taxon>Archelosauria</taxon>
        <taxon>Archosauria</taxon>
        <taxon>Dinosauria</taxon>
        <taxon>Saurischia</taxon>
        <taxon>Theropoda</taxon>
        <taxon>Coelurosauria</taxon>
        <taxon>Aves</taxon>
        <taxon>Neognathae</taxon>
        <taxon>Neoaves</taxon>
        <taxon>Charadriiformes</taxon>
        <taxon>Scolopacidae</taxon>
        <taxon>Limosa</taxon>
    </lineage>
</organism>
<dbReference type="InterPro" id="IPR036691">
    <property type="entry name" value="Endo/exonu/phosph_ase_sf"/>
</dbReference>
<accession>A0A2I0TL43</accession>
<keyword evidence="3" id="KW-0418">Kinase</keyword>
<dbReference type="GO" id="GO:0016301">
    <property type="term" value="F:kinase activity"/>
    <property type="evidence" value="ECO:0007669"/>
    <property type="project" value="UniProtKB-KW"/>
</dbReference>
<dbReference type="GO" id="GO:0061343">
    <property type="term" value="P:cell adhesion involved in heart morphogenesis"/>
    <property type="evidence" value="ECO:0007669"/>
    <property type="project" value="TreeGrafter"/>
</dbReference>
<feature type="domain" description="Endonuclease/exonuclease/phosphatase" evidence="2">
    <location>
        <begin position="25"/>
        <end position="112"/>
    </location>
</feature>
<dbReference type="GO" id="GO:0031012">
    <property type="term" value="C:extracellular matrix"/>
    <property type="evidence" value="ECO:0007669"/>
    <property type="project" value="TreeGrafter"/>
</dbReference>
<dbReference type="Pfam" id="PF14529">
    <property type="entry name" value="Exo_endo_phos_2"/>
    <property type="match status" value="1"/>
</dbReference>
<dbReference type="PANTHER" id="PTHR33395">
    <property type="entry name" value="TRANSCRIPTASE, PUTATIVE-RELATED-RELATED"/>
    <property type="match status" value="1"/>
</dbReference>
<sequence>MDEDPTENLWIRIKGNAGAGDIAVGVCYRPPYQDNGSVEALYRQIGASLHSQTLVLMGDLNHPSICWKDSTEWHKKSRKFLECVDDNFLLQTVEEPTRIGAILDLVLTKKEGLVGNVGLKDSLGCSDYEMVEFKILRAARSVHSKLTTLDFRRADFGLLRDILGRITWEKALKGRGAQGSWLVFKDHLLQGAVYPKKEVRQNSQEGCKDEQRALGQTQKQKGKETYRGWKQGQGDWEEYRETVQVSTNQIRQAKAQKELNLARDIKGNKKNLIAGGKNRGYENEGEDQIGETQISWMDHSVDKELAGWLHSKVAVNSLSSKWKVVTSGVPQESVLAPGLFNIFVGDMDSGIECTLSKFADDTKLCGTVNTLEVVDSYHKLNLDSYPKMPNEGT</sequence>
<reference evidence="4" key="2">
    <citation type="submission" date="2017-12" db="EMBL/GenBank/DDBJ databases">
        <title>Genome sequence of the Bar-tailed Godwit (Limosa lapponica baueri).</title>
        <authorList>
            <person name="Lima N.C.B."/>
            <person name="Parody-Merino A.M."/>
            <person name="Battley P.F."/>
            <person name="Fidler A.E."/>
            <person name="Prosdocimi F."/>
        </authorList>
    </citation>
    <scope>NUCLEOTIDE SEQUENCE [LARGE SCALE GENOMIC DNA]</scope>
</reference>
<dbReference type="PANTHER" id="PTHR33395:SF22">
    <property type="entry name" value="REVERSE TRANSCRIPTASE DOMAIN-CONTAINING PROTEIN"/>
    <property type="match status" value="1"/>
</dbReference>
<dbReference type="EMBL" id="KZ509105">
    <property type="protein sequence ID" value="PKU34443.1"/>
    <property type="molecule type" value="Genomic_DNA"/>
</dbReference>